<organism evidence="3 4">
    <name type="scientific">Hyaloscypha hepaticicola</name>
    <dbReference type="NCBI Taxonomy" id="2082293"/>
    <lineage>
        <taxon>Eukaryota</taxon>
        <taxon>Fungi</taxon>
        <taxon>Dikarya</taxon>
        <taxon>Ascomycota</taxon>
        <taxon>Pezizomycotina</taxon>
        <taxon>Leotiomycetes</taxon>
        <taxon>Helotiales</taxon>
        <taxon>Hyaloscyphaceae</taxon>
        <taxon>Hyaloscypha</taxon>
    </lineage>
</organism>
<reference evidence="3 4" key="1">
    <citation type="submission" date="2016-05" db="EMBL/GenBank/DDBJ databases">
        <title>A degradative enzymes factory behind the ericoid mycorrhizal symbiosis.</title>
        <authorList>
            <consortium name="DOE Joint Genome Institute"/>
            <person name="Martino E."/>
            <person name="Morin E."/>
            <person name="Grelet G."/>
            <person name="Kuo A."/>
            <person name="Kohler A."/>
            <person name="Daghino S."/>
            <person name="Barry K."/>
            <person name="Choi C."/>
            <person name="Cichocki N."/>
            <person name="Clum A."/>
            <person name="Copeland A."/>
            <person name="Hainaut M."/>
            <person name="Haridas S."/>
            <person name="Labutti K."/>
            <person name="Lindquist E."/>
            <person name="Lipzen A."/>
            <person name="Khouja H.-R."/>
            <person name="Murat C."/>
            <person name="Ohm R."/>
            <person name="Olson A."/>
            <person name="Spatafora J."/>
            <person name="Veneault-Fourrey C."/>
            <person name="Henrissat B."/>
            <person name="Grigoriev I."/>
            <person name="Martin F."/>
            <person name="Perotto S."/>
        </authorList>
    </citation>
    <scope>NUCLEOTIDE SEQUENCE [LARGE SCALE GENOMIC DNA]</scope>
    <source>
        <strain evidence="3 4">UAMH 7357</strain>
    </source>
</reference>
<evidence type="ECO:0000313" key="3">
    <source>
        <dbReference type="EMBL" id="PMD20412.1"/>
    </source>
</evidence>
<feature type="region of interest" description="Disordered" evidence="1">
    <location>
        <begin position="438"/>
        <end position="468"/>
    </location>
</feature>
<protein>
    <submittedName>
        <fullName evidence="3">Uncharacterized protein</fullName>
    </submittedName>
</protein>
<feature type="chain" id="PRO_5014322040" evidence="2">
    <location>
        <begin position="17"/>
        <end position="635"/>
    </location>
</feature>
<keyword evidence="4" id="KW-1185">Reference proteome</keyword>
<dbReference type="AlphaFoldDB" id="A0A2J6Q2C4"/>
<dbReference type="EMBL" id="KZ613485">
    <property type="protein sequence ID" value="PMD20412.1"/>
    <property type="molecule type" value="Genomic_DNA"/>
</dbReference>
<evidence type="ECO:0000256" key="2">
    <source>
        <dbReference type="SAM" id="SignalP"/>
    </source>
</evidence>
<dbReference type="Proteomes" id="UP000235672">
    <property type="component" value="Unassembled WGS sequence"/>
</dbReference>
<sequence>MGFLLFLAAFFGLSIAQTSATFSCSKWWPGGISTVTVHDQCSYFPGYENGQLFGGSQQVNVTVVYTQGWLNSSLASIETVTPILSETLSQSIAYYATFGNVLPSQVVVILTSIAKPPGAADTGTADTVFPGTQYQPCQIRTFPVWTDNTVNNRPRSLFAIAHEMYHCAQQFVLYQQDRDPKNYGDDPWIIEGSASYMANLVFPLDNVERVGPKNTSYDPTLPIYQNNPYNAEIFFQSLEFNTEAVDINNWVMTNAPDYYATNRTHLSTISDFIDKFYSFAKQYCLKMILDTDGFYIQNLTDIIPTPATISLSTDGNSGTASLTTVPDSITTFNLSLSGGQTVVLTSTASANQRVAYRLPNDPWWSDMPTGTSSGSEGNVVLPCNNDGTPVTILILYVSSSDADYDIVNINIQQQNTDQDCPCFLPGGVGSTRRREITKRGLQGCGNSTSLPSSGNNSTTPSSGKGNGTCQASSLTDPCLSKTWTLNLPALQSLLETKVESEGTVNSISLSGTGQLDISGTSAGFTYSNFEVDIDLTVIGIDLPTTTVINGDFSSSLFVQSGGNGAGTFCLVVYEGEGTATETDSLTGGFSLNLGPQGGFITSEMVMTYTCDTESLTMTGTLNGVTAAGPWVYSSS</sequence>
<proteinExistence type="predicted"/>
<feature type="signal peptide" evidence="2">
    <location>
        <begin position="1"/>
        <end position="16"/>
    </location>
</feature>
<evidence type="ECO:0000256" key="1">
    <source>
        <dbReference type="SAM" id="MobiDB-lite"/>
    </source>
</evidence>
<accession>A0A2J6Q2C4</accession>
<feature type="compositionally biased region" description="Low complexity" evidence="1">
    <location>
        <begin position="445"/>
        <end position="463"/>
    </location>
</feature>
<evidence type="ECO:0000313" key="4">
    <source>
        <dbReference type="Proteomes" id="UP000235672"/>
    </source>
</evidence>
<keyword evidence="2" id="KW-0732">Signal</keyword>
<dbReference type="OrthoDB" id="3523207at2759"/>
<name>A0A2J6Q2C4_9HELO</name>
<gene>
    <name evidence="3" type="ORF">NA56DRAFT_723051</name>
</gene>